<comment type="caution">
    <text evidence="14">The sequence shown here is derived from an EMBL/GenBank/DDBJ whole genome shotgun (WGS) entry which is preliminary data.</text>
</comment>
<evidence type="ECO:0000256" key="2">
    <source>
        <dbReference type="ARBA" id="ARBA00007447"/>
    </source>
</evidence>
<keyword evidence="8 10" id="KW-1015">Disulfide bond</keyword>
<evidence type="ECO:0000313" key="14">
    <source>
        <dbReference type="EMBL" id="NXN17019.1"/>
    </source>
</evidence>
<name>A0A7L1GV46_9PICI</name>
<feature type="disulfide bond" evidence="10">
    <location>
        <begin position="263"/>
        <end position="267"/>
    </location>
</feature>
<evidence type="ECO:0000256" key="9">
    <source>
        <dbReference type="PIRSR" id="PIRSR601461-1"/>
    </source>
</evidence>
<dbReference type="Proteomes" id="UP000557230">
    <property type="component" value="Unassembled WGS sequence"/>
</dbReference>
<dbReference type="GO" id="GO:0006508">
    <property type="term" value="P:proteolysis"/>
    <property type="evidence" value="ECO:0007669"/>
    <property type="project" value="UniProtKB-KW"/>
</dbReference>
<dbReference type="GO" id="GO:0007586">
    <property type="term" value="P:digestion"/>
    <property type="evidence" value="ECO:0007669"/>
    <property type="project" value="UniProtKB-KW"/>
</dbReference>
<dbReference type="EC" id="3.4.23.1" evidence="3"/>
<dbReference type="PROSITE" id="PS51767">
    <property type="entry name" value="PEPTIDASE_A1"/>
    <property type="match status" value="1"/>
</dbReference>
<dbReference type="InterPro" id="IPR001969">
    <property type="entry name" value="Aspartic_peptidase_AS"/>
</dbReference>
<dbReference type="PROSITE" id="PS00141">
    <property type="entry name" value="ASP_PROTEASE"/>
    <property type="match status" value="2"/>
</dbReference>
<sequence length="375" mass="41621">LKLLLLLNLVALAQCGVFRVPLWRGKSLRQTLEEKGLLESYLQQQQARLEDKFAASNGDREAMRNYMDNEYFGNITIGTPGQVFTVIFDTGSANLWVPSIYCNSSACYNHHRFNPNMSSTFVGTNRSLSITYGTGSMTGVLGYDTVTVYEITIRNQIFGLSVTEPGNVFTQAPFDSILGLAYPSISASQATPVFDNMIAQKLVEKNLFSVYLTRKGATGSFILFGAIDPKYTSKGINWIPLSARTYWQISMQSVTVNGLPIACFGGCQAILDTGTSRIVVPRRYLPSIQFFLGADSNGQVMCFAIRFLPDIVFRINGKSFPLSSESYVLKQSDGSCILGFESMDSELWILGDVFLRQYYSIYDRDNNRVGLASVP</sequence>
<keyword evidence="15" id="KW-1185">Reference proteome</keyword>
<dbReference type="PANTHER" id="PTHR47966">
    <property type="entry name" value="BETA-SITE APP-CLEAVING ENZYME, ISOFORM A-RELATED"/>
    <property type="match status" value="1"/>
</dbReference>
<keyword evidence="4 11" id="KW-0645">Protease</keyword>
<evidence type="ECO:0000256" key="6">
    <source>
        <dbReference type="ARBA" id="ARBA00022757"/>
    </source>
</evidence>
<evidence type="ECO:0000256" key="5">
    <source>
        <dbReference type="ARBA" id="ARBA00022750"/>
    </source>
</evidence>
<feature type="chain" id="PRO_5029733501" description="pepsin A" evidence="12">
    <location>
        <begin position="16"/>
        <end position="375"/>
    </location>
</feature>
<evidence type="ECO:0000256" key="11">
    <source>
        <dbReference type="RuleBase" id="RU000454"/>
    </source>
</evidence>
<comment type="similarity">
    <text evidence="2 11">Belongs to the peptidase A1 family.</text>
</comment>
<dbReference type="PRINTS" id="PR00792">
    <property type="entry name" value="PEPSIN"/>
</dbReference>
<evidence type="ECO:0000259" key="13">
    <source>
        <dbReference type="PROSITE" id="PS51767"/>
    </source>
</evidence>
<evidence type="ECO:0000256" key="12">
    <source>
        <dbReference type="SAM" id="SignalP"/>
    </source>
</evidence>
<dbReference type="InterPro" id="IPR021109">
    <property type="entry name" value="Peptidase_aspartic_dom_sf"/>
</dbReference>
<feature type="non-terminal residue" evidence="14">
    <location>
        <position position="1"/>
    </location>
</feature>
<evidence type="ECO:0000256" key="10">
    <source>
        <dbReference type="PIRSR" id="PIRSR601461-2"/>
    </source>
</evidence>
<organism evidence="14 15">
    <name type="scientific">Indicator maculatus</name>
    <name type="common">spotted honeyguide</name>
    <dbReference type="NCBI Taxonomy" id="545262"/>
    <lineage>
        <taxon>Eukaryota</taxon>
        <taxon>Metazoa</taxon>
        <taxon>Chordata</taxon>
        <taxon>Craniata</taxon>
        <taxon>Vertebrata</taxon>
        <taxon>Euteleostomi</taxon>
        <taxon>Archelosauria</taxon>
        <taxon>Archosauria</taxon>
        <taxon>Dinosauria</taxon>
        <taxon>Saurischia</taxon>
        <taxon>Theropoda</taxon>
        <taxon>Coelurosauria</taxon>
        <taxon>Aves</taxon>
        <taxon>Neognathae</taxon>
        <taxon>Neoaves</taxon>
        <taxon>Telluraves</taxon>
        <taxon>Coraciimorphae</taxon>
        <taxon>Piciformes</taxon>
        <taxon>Indicatoridae</taxon>
        <taxon>Indicator</taxon>
    </lineage>
</organism>
<evidence type="ECO:0000313" key="15">
    <source>
        <dbReference type="Proteomes" id="UP000557230"/>
    </source>
</evidence>
<evidence type="ECO:0000256" key="7">
    <source>
        <dbReference type="ARBA" id="ARBA00022801"/>
    </source>
</evidence>
<protein>
    <recommendedName>
        <fullName evidence="3">pepsin A</fullName>
        <ecNumber evidence="3">3.4.23.1</ecNumber>
    </recommendedName>
</protein>
<dbReference type="InterPro" id="IPR001461">
    <property type="entry name" value="Aspartic_peptidase_A1"/>
</dbReference>
<evidence type="ECO:0000256" key="4">
    <source>
        <dbReference type="ARBA" id="ARBA00022670"/>
    </source>
</evidence>
<feature type="active site" evidence="9">
    <location>
        <position position="272"/>
    </location>
</feature>
<evidence type="ECO:0000256" key="3">
    <source>
        <dbReference type="ARBA" id="ARBA00011924"/>
    </source>
</evidence>
<keyword evidence="6" id="KW-0222">Digestion</keyword>
<keyword evidence="12" id="KW-0732">Signal</keyword>
<dbReference type="PANTHER" id="PTHR47966:SF22">
    <property type="entry name" value="PEPSIN A-3-RELATED"/>
    <property type="match status" value="1"/>
</dbReference>
<dbReference type="GO" id="GO:0004190">
    <property type="term" value="F:aspartic-type endopeptidase activity"/>
    <property type="evidence" value="ECO:0007669"/>
    <property type="project" value="UniProtKB-KW"/>
</dbReference>
<proteinExistence type="inferred from homology"/>
<dbReference type="Gene3D" id="2.40.70.10">
    <property type="entry name" value="Acid Proteases"/>
    <property type="match status" value="2"/>
</dbReference>
<dbReference type="InterPro" id="IPR012848">
    <property type="entry name" value="Aspartic_peptidase_N"/>
</dbReference>
<feature type="non-terminal residue" evidence="14">
    <location>
        <position position="375"/>
    </location>
</feature>
<gene>
    <name evidence="14" type="primary">Pga_1</name>
    <name evidence="14" type="ORF">INDMAC_R00551</name>
</gene>
<dbReference type="InterPro" id="IPR033121">
    <property type="entry name" value="PEPTIDASE_A1"/>
</dbReference>
<evidence type="ECO:0000256" key="1">
    <source>
        <dbReference type="ARBA" id="ARBA00002318"/>
    </source>
</evidence>
<accession>A0A7L1GV46</accession>
<feature type="disulfide bond" evidence="10">
    <location>
        <begin position="102"/>
        <end position="107"/>
    </location>
</feature>
<reference evidence="14 15" key="1">
    <citation type="submission" date="2019-09" db="EMBL/GenBank/DDBJ databases">
        <title>Bird 10,000 Genomes (B10K) Project - Family phase.</title>
        <authorList>
            <person name="Zhang G."/>
        </authorList>
    </citation>
    <scope>NUCLEOTIDE SEQUENCE [LARGE SCALE GENOMIC DNA]</scope>
    <source>
        <strain evidence="14">B10K-DU-001-78</strain>
        <tissue evidence="14">Muscle</tissue>
    </source>
</reference>
<feature type="active site" evidence="9">
    <location>
        <position position="89"/>
    </location>
</feature>
<feature type="domain" description="Peptidase A1" evidence="13">
    <location>
        <begin position="71"/>
        <end position="372"/>
    </location>
</feature>
<dbReference type="OrthoDB" id="771136at2759"/>
<keyword evidence="7 11" id="KW-0378">Hydrolase</keyword>
<dbReference type="FunFam" id="2.40.70.10:FF:000004">
    <property type="entry name" value="Pepsin A"/>
    <property type="match status" value="1"/>
</dbReference>
<evidence type="ECO:0000256" key="8">
    <source>
        <dbReference type="ARBA" id="ARBA00023157"/>
    </source>
</evidence>
<feature type="disulfide bond" evidence="10">
    <location>
        <begin position="302"/>
        <end position="336"/>
    </location>
</feature>
<dbReference type="EMBL" id="VXBD01012173">
    <property type="protein sequence ID" value="NXN17019.1"/>
    <property type="molecule type" value="Genomic_DNA"/>
</dbReference>
<dbReference type="Pfam" id="PF07966">
    <property type="entry name" value="A1_Propeptide"/>
    <property type="match status" value="1"/>
</dbReference>
<dbReference type="Pfam" id="PF00026">
    <property type="entry name" value="Asp"/>
    <property type="match status" value="1"/>
</dbReference>
<comment type="function">
    <text evidence="1">Shows particularly broad specificity; although bonds involving phenylalanine and leucine are preferred, many others are also cleaved to some extent.</text>
</comment>
<dbReference type="AlphaFoldDB" id="A0A7L1GV46"/>
<feature type="signal peptide" evidence="12">
    <location>
        <begin position="1"/>
        <end position="15"/>
    </location>
</feature>
<dbReference type="SUPFAM" id="SSF50630">
    <property type="entry name" value="Acid proteases"/>
    <property type="match status" value="1"/>
</dbReference>
<dbReference type="Gene3D" id="6.10.140.60">
    <property type="match status" value="1"/>
</dbReference>
<keyword evidence="5 11" id="KW-0064">Aspartyl protease</keyword>